<evidence type="ECO:0000313" key="2">
    <source>
        <dbReference type="EMBL" id="MBC6994911.1"/>
    </source>
</evidence>
<dbReference type="GO" id="GO:0005509">
    <property type="term" value="F:calcium ion binding"/>
    <property type="evidence" value="ECO:0007669"/>
    <property type="project" value="InterPro"/>
</dbReference>
<dbReference type="AlphaFoldDB" id="A0A923PLH2"/>
<dbReference type="Gene3D" id="4.10.1080.10">
    <property type="entry name" value="TSP type-3 repeat"/>
    <property type="match status" value="1"/>
</dbReference>
<comment type="caution">
    <text evidence="2">The sequence shown here is derived from an EMBL/GenBank/DDBJ whole genome shotgun (WGS) entry which is preliminary data.</text>
</comment>
<keyword evidence="3" id="KW-1185">Reference proteome</keyword>
<protein>
    <submittedName>
        <fullName evidence="2">Uncharacterized protein</fullName>
    </submittedName>
</protein>
<feature type="non-terminal residue" evidence="2">
    <location>
        <position position="774"/>
    </location>
</feature>
<accession>A0A923PLH2</accession>
<dbReference type="InterPro" id="IPR028974">
    <property type="entry name" value="TSP_type-3_rpt"/>
</dbReference>
<proteinExistence type="predicted"/>
<evidence type="ECO:0000313" key="3">
    <source>
        <dbReference type="Proteomes" id="UP000650081"/>
    </source>
</evidence>
<dbReference type="EMBL" id="JACSIT010000059">
    <property type="protein sequence ID" value="MBC6993213.1"/>
    <property type="molecule type" value="Genomic_DNA"/>
</dbReference>
<sequence length="774" mass="80201">LGNAGGKQRLGFTTTLPFDEIELYLSSTLTLLGSVRVFYAFEEDPLCDADCQTAIIPSNGFTPSIVGARTSFSGGILCIGCSITSTGDAIDDNLGNNASFNYGISVGETFTLSVDIGAAQPAGSDVGFVVAPDGILGLLDLSVLSTMRIRTYLGGAPVENVQLDQNLVSVDLLPGGRQSLSFRTSAPYDEVQLVTTSGVSLLGGLDIFNAFIRYDTDLDGVPDCIDKCVGDDNILNSAGLPLACNPECMLNAGVDISSCPEFGTGQAQLPPAMAGQTWSADPGNPSPATVDALGVVTGLSVEGIYTFILSDGVCSDTVQVNYVVSGTDLACNDPLVGPGVIVDDEMTFTGICILCADADASNVVDTDLENFLEYDDLVSLLVQSSLVSVKDTNNTYPAGTRVGYVIEFPTGLLDLNVLSSVQLVTYLDNQQQEIASSASLLGVGLLGAGENLQRIGFTTSLPFDEVEIVYNPTVGALSTLRVYYAFTEAPGCPFSVDPLVDPGALCIEPIIASADYCGRINYDETGINDLLCVACTIEPLSALVDDDLSTGTLLDLTASVAGSGTIAVTANTVFPGGYEAGFVVGASSELLGASLLGGISIATYLNGAFVESFTANDPLVRVTLLSGSADVAFIGFPSTAAFNEVRISVGGLINASVLGDFIVYYAYVRADSDGDGVPDCLDKCCAGDDQLDGDGNGIPDACDGMPVAVNDTFELFVEDPVVLDVLANDDFGPDLPGTNAIRIVLLPENGVATVNDNGTPADPTDDFIDYLPAA</sequence>
<organism evidence="2 3">
    <name type="scientific">Neolewinella lacunae</name>
    <dbReference type="NCBI Taxonomy" id="1517758"/>
    <lineage>
        <taxon>Bacteria</taxon>
        <taxon>Pseudomonadati</taxon>
        <taxon>Bacteroidota</taxon>
        <taxon>Saprospiria</taxon>
        <taxon>Saprospirales</taxon>
        <taxon>Lewinellaceae</taxon>
        <taxon>Neolewinella</taxon>
    </lineage>
</organism>
<gene>
    <name evidence="1" type="ORF">H9S92_03500</name>
    <name evidence="2" type="ORF">H9S92_12100</name>
</gene>
<evidence type="ECO:0000313" key="1">
    <source>
        <dbReference type="EMBL" id="MBC6993213.1"/>
    </source>
</evidence>
<feature type="non-terminal residue" evidence="2">
    <location>
        <position position="1"/>
    </location>
</feature>
<dbReference type="EMBL" id="JACSIT010000111">
    <property type="protein sequence ID" value="MBC6994911.1"/>
    <property type="molecule type" value="Genomic_DNA"/>
</dbReference>
<name>A0A923PLH2_9BACT</name>
<dbReference type="Proteomes" id="UP000650081">
    <property type="component" value="Unassembled WGS sequence"/>
</dbReference>
<reference evidence="2" key="1">
    <citation type="submission" date="2020-08" db="EMBL/GenBank/DDBJ databases">
        <title>Lewinella bacteria from marine environments.</title>
        <authorList>
            <person name="Zhong Y."/>
        </authorList>
    </citation>
    <scope>NUCLEOTIDE SEQUENCE</scope>
    <source>
        <strain evidence="2">KCTC 42187</strain>
    </source>
</reference>